<reference evidence="10" key="2">
    <citation type="journal article" date="2011" name="Proc. Natl. Acad. Sci. U.S.A.">
        <title>Obligate biotrophy features unraveled by the genomic analysis of rust fungi.</title>
        <authorList>
            <person name="Duplessis S."/>
            <person name="Cuomo C.A."/>
            <person name="Lin Y.-C."/>
            <person name="Aerts A."/>
            <person name="Tisserant E."/>
            <person name="Veneault-Fourrey C."/>
            <person name="Joly D.L."/>
            <person name="Hacquard S."/>
            <person name="Amselem J."/>
            <person name="Cantarel B.L."/>
            <person name="Chiu R."/>
            <person name="Coutinho P.M."/>
            <person name="Feau N."/>
            <person name="Field M."/>
            <person name="Frey P."/>
            <person name="Gelhaye E."/>
            <person name="Goldberg J."/>
            <person name="Grabherr M.G."/>
            <person name="Kodira C.D."/>
            <person name="Kohler A."/>
            <person name="Kuees U."/>
            <person name="Lindquist E.A."/>
            <person name="Lucas S.M."/>
            <person name="Mago R."/>
            <person name="Mauceli E."/>
            <person name="Morin E."/>
            <person name="Murat C."/>
            <person name="Pangilinan J.L."/>
            <person name="Park R."/>
            <person name="Pearson M."/>
            <person name="Quesneville H."/>
            <person name="Rouhier N."/>
            <person name="Sakthikumar S."/>
            <person name="Salamov A.A."/>
            <person name="Schmutz J."/>
            <person name="Selles B."/>
            <person name="Shapiro H."/>
            <person name="Tanguay P."/>
            <person name="Tuskan G.A."/>
            <person name="Henrissat B."/>
            <person name="Van de Peer Y."/>
            <person name="Rouze P."/>
            <person name="Ellis J.G."/>
            <person name="Dodds P.N."/>
            <person name="Schein J.E."/>
            <person name="Zhong S."/>
            <person name="Hamelin R.C."/>
            <person name="Grigoriev I.V."/>
            <person name="Szabo L.J."/>
            <person name="Martin F."/>
        </authorList>
    </citation>
    <scope>NUCLEOTIDE SEQUENCE [LARGE SCALE GENOMIC DNA]</scope>
    <source>
        <strain evidence="10">CRL 75-36-700-3 / race SCCL</strain>
    </source>
</reference>
<evidence type="ECO:0000256" key="6">
    <source>
        <dbReference type="ARBA" id="ARBA00023242"/>
    </source>
</evidence>
<dbReference type="PANTHER" id="PTHR46481">
    <property type="entry name" value="ZINC FINGER BED DOMAIN-CONTAINING PROTEIN 4"/>
    <property type="match status" value="1"/>
</dbReference>
<evidence type="ECO:0000256" key="4">
    <source>
        <dbReference type="ARBA" id="ARBA00022833"/>
    </source>
</evidence>
<evidence type="ECO:0000256" key="3">
    <source>
        <dbReference type="ARBA" id="ARBA00022771"/>
    </source>
</evidence>
<dbReference type="AlphaFoldDB" id="E3KQC0"/>
<keyword evidence="3" id="KW-0863">Zinc-finger</keyword>
<dbReference type="InterPro" id="IPR025525">
    <property type="entry name" value="hAT-like_transposase_RNase-H"/>
</dbReference>
<keyword evidence="2" id="KW-0479">Metal-binding</keyword>
<dbReference type="Pfam" id="PF14372">
    <property type="entry name" value="hAT-like_RNase-H"/>
    <property type="match status" value="1"/>
</dbReference>
<feature type="compositionally biased region" description="Low complexity" evidence="7">
    <location>
        <begin position="96"/>
        <end position="106"/>
    </location>
</feature>
<sequence length="387" mass="43722">MTAEVDCLITKKKSFDPNLRENHIQCVCHKIALILTAGFKVLNTESKGLRKSKETLGYLPLLDSIPEDETDGNDSGAFASGEEEISDSDDNENSDNEINLNNNGELAPSLANPDSISGILTKVDFVIQRITSSSSKRSEYDVWRTKLENQGPTLIAGYGIRWNIKWESRDRAYKGRNVISRLIENEKDRQERDGGKNFFHDHEISRGDWEVVKRLNDILSEFYFITKKMEGDHSSAGLLLVEYVSIKDFLKKRINNVAEPEFKAMLRKMIEKTETYLHEVLVCDSVILATILNPSFRLSIFQACFSSHYDYAKALLQQQYTNRKDELVANINLEEPSPPVTSQPQPTDHHRPIDSMVLFPESIEASVSDELAIYLGGKQVNASNGGK</sequence>
<proteinExistence type="predicted"/>
<name>E3KQC0_PUCGT</name>
<feature type="region of interest" description="Disordered" evidence="7">
    <location>
        <begin position="334"/>
        <end position="353"/>
    </location>
</feature>
<evidence type="ECO:0000256" key="2">
    <source>
        <dbReference type="ARBA" id="ARBA00022723"/>
    </source>
</evidence>
<evidence type="ECO:0000313" key="10">
    <source>
        <dbReference type="Proteomes" id="UP000008783"/>
    </source>
</evidence>
<dbReference type="KEGG" id="pgr:PGTG_12451"/>
<accession>E3KQC0</accession>
<feature type="region of interest" description="Disordered" evidence="7">
    <location>
        <begin position="62"/>
        <end position="106"/>
    </location>
</feature>
<dbReference type="GO" id="GO:0008270">
    <property type="term" value="F:zinc ion binding"/>
    <property type="evidence" value="ECO:0007669"/>
    <property type="project" value="UniProtKB-KW"/>
</dbReference>
<evidence type="ECO:0000313" key="9">
    <source>
        <dbReference type="EMBL" id="EFP86495.1"/>
    </source>
</evidence>
<dbReference type="Proteomes" id="UP000008783">
    <property type="component" value="Unassembled WGS sequence"/>
</dbReference>
<feature type="domain" description="hAT-like transposase RNase-H fold" evidence="8">
    <location>
        <begin position="233"/>
        <end position="313"/>
    </location>
</feature>
<dbReference type="PANTHER" id="PTHR46481:SF10">
    <property type="entry name" value="ZINC FINGER BED DOMAIN-CONTAINING PROTEIN 39"/>
    <property type="match status" value="1"/>
</dbReference>
<dbReference type="SUPFAM" id="SSF53098">
    <property type="entry name" value="Ribonuclease H-like"/>
    <property type="match status" value="1"/>
</dbReference>
<keyword evidence="6" id="KW-0539">Nucleus</keyword>
<protein>
    <recommendedName>
        <fullName evidence="8">hAT-like transposase RNase-H fold domain-containing protein</fullName>
    </recommendedName>
</protein>
<dbReference type="InterPro" id="IPR012337">
    <property type="entry name" value="RNaseH-like_sf"/>
</dbReference>
<dbReference type="HOGENOM" id="CLU_009635_0_0_1"/>
<reference key="1">
    <citation type="submission" date="2007-01" db="EMBL/GenBank/DDBJ databases">
        <title>The Genome Sequence of Puccinia graminis f. sp. tritici Strain CRL 75-36-700-3.</title>
        <authorList>
            <consortium name="The Broad Institute Genome Sequencing Platform"/>
            <person name="Birren B."/>
            <person name="Lander E."/>
            <person name="Galagan J."/>
            <person name="Nusbaum C."/>
            <person name="Devon K."/>
            <person name="Cuomo C."/>
            <person name="Jaffe D."/>
            <person name="Butler J."/>
            <person name="Alvarez P."/>
            <person name="Gnerre S."/>
            <person name="Grabherr M."/>
            <person name="Mauceli E."/>
            <person name="Brockman W."/>
            <person name="Young S."/>
            <person name="LaButti K."/>
            <person name="Sykes S."/>
            <person name="DeCaprio D."/>
            <person name="Crawford M."/>
            <person name="Koehrsen M."/>
            <person name="Engels R."/>
            <person name="Montgomery P."/>
            <person name="Pearson M."/>
            <person name="Howarth C."/>
            <person name="Larson L."/>
            <person name="White J."/>
            <person name="Zeng Q."/>
            <person name="Kodira C."/>
            <person name="Yandava C."/>
            <person name="Alvarado L."/>
            <person name="O'Leary S."/>
            <person name="Szabo L."/>
            <person name="Dean R."/>
            <person name="Schein J."/>
        </authorList>
    </citation>
    <scope>NUCLEOTIDE SEQUENCE</scope>
    <source>
        <strain>CRL 75-36-700-3</strain>
    </source>
</reference>
<keyword evidence="4" id="KW-0862">Zinc</keyword>
<dbReference type="InParanoid" id="E3KQC0"/>
<keyword evidence="10" id="KW-1185">Reference proteome</keyword>
<dbReference type="OrthoDB" id="2506126at2759"/>
<evidence type="ECO:0000256" key="5">
    <source>
        <dbReference type="ARBA" id="ARBA00023125"/>
    </source>
</evidence>
<dbReference type="VEuPathDB" id="FungiDB:PGTG_12451"/>
<evidence type="ECO:0000256" key="7">
    <source>
        <dbReference type="SAM" id="MobiDB-lite"/>
    </source>
</evidence>
<gene>
    <name evidence="9" type="ORF">PGTG_12451</name>
</gene>
<dbReference type="RefSeq" id="XP_003330914.1">
    <property type="nucleotide sequence ID" value="XM_003330866.1"/>
</dbReference>
<dbReference type="GO" id="GO:0006357">
    <property type="term" value="P:regulation of transcription by RNA polymerase II"/>
    <property type="evidence" value="ECO:0000318"/>
    <property type="project" value="GO_Central"/>
</dbReference>
<keyword evidence="5" id="KW-0238">DNA-binding</keyword>
<organism evidence="9 10">
    <name type="scientific">Puccinia graminis f. sp. tritici (strain CRL 75-36-700-3 / race SCCL)</name>
    <name type="common">Black stem rust fungus</name>
    <dbReference type="NCBI Taxonomy" id="418459"/>
    <lineage>
        <taxon>Eukaryota</taxon>
        <taxon>Fungi</taxon>
        <taxon>Dikarya</taxon>
        <taxon>Basidiomycota</taxon>
        <taxon>Pucciniomycotina</taxon>
        <taxon>Pucciniomycetes</taxon>
        <taxon>Pucciniales</taxon>
        <taxon>Pucciniaceae</taxon>
        <taxon>Puccinia</taxon>
    </lineage>
</organism>
<evidence type="ECO:0000256" key="1">
    <source>
        <dbReference type="ARBA" id="ARBA00004123"/>
    </source>
</evidence>
<feature type="compositionally biased region" description="Acidic residues" evidence="7">
    <location>
        <begin position="81"/>
        <end position="95"/>
    </location>
</feature>
<dbReference type="InterPro" id="IPR052035">
    <property type="entry name" value="ZnF_BED_domain_contain"/>
</dbReference>
<dbReference type="GeneID" id="10540510"/>
<dbReference type="GO" id="GO:0005634">
    <property type="term" value="C:nucleus"/>
    <property type="evidence" value="ECO:0000318"/>
    <property type="project" value="GO_Central"/>
</dbReference>
<comment type="subcellular location">
    <subcellularLocation>
        <location evidence="1">Nucleus</location>
    </subcellularLocation>
</comment>
<dbReference type="GO" id="GO:0003677">
    <property type="term" value="F:DNA binding"/>
    <property type="evidence" value="ECO:0007669"/>
    <property type="project" value="UniProtKB-KW"/>
</dbReference>
<evidence type="ECO:0000259" key="8">
    <source>
        <dbReference type="Pfam" id="PF14372"/>
    </source>
</evidence>
<dbReference type="EMBL" id="DS178300">
    <property type="protein sequence ID" value="EFP86495.1"/>
    <property type="molecule type" value="Genomic_DNA"/>
</dbReference>